<organism evidence="1 2">
    <name type="scientific">Aldrovandia affinis</name>
    <dbReference type="NCBI Taxonomy" id="143900"/>
    <lineage>
        <taxon>Eukaryota</taxon>
        <taxon>Metazoa</taxon>
        <taxon>Chordata</taxon>
        <taxon>Craniata</taxon>
        <taxon>Vertebrata</taxon>
        <taxon>Euteleostomi</taxon>
        <taxon>Actinopterygii</taxon>
        <taxon>Neopterygii</taxon>
        <taxon>Teleostei</taxon>
        <taxon>Notacanthiformes</taxon>
        <taxon>Halosauridae</taxon>
        <taxon>Aldrovandia</taxon>
    </lineage>
</organism>
<comment type="caution">
    <text evidence="1">The sequence shown here is derived from an EMBL/GenBank/DDBJ whole genome shotgun (WGS) entry which is preliminary data.</text>
</comment>
<evidence type="ECO:0000313" key="1">
    <source>
        <dbReference type="EMBL" id="KAJ8415562.1"/>
    </source>
</evidence>
<keyword evidence="2" id="KW-1185">Reference proteome</keyword>
<dbReference type="Proteomes" id="UP001221898">
    <property type="component" value="Unassembled WGS sequence"/>
</dbReference>
<gene>
    <name evidence="1" type="ORF">AAFF_G00425420</name>
</gene>
<sequence length="82" mass="9026">MAGRFQWQVTVPPLSARLRSQSGEARRGEVSTRACGPASAKLQITRRIHSCIRPGEEQIIFQDNEFTLLGPGEQGAVTQHPL</sequence>
<reference evidence="1" key="1">
    <citation type="journal article" date="2023" name="Science">
        <title>Genome structures resolve the early diversification of teleost fishes.</title>
        <authorList>
            <person name="Parey E."/>
            <person name="Louis A."/>
            <person name="Montfort J."/>
            <person name="Bouchez O."/>
            <person name="Roques C."/>
            <person name="Iampietro C."/>
            <person name="Lluch J."/>
            <person name="Castinel A."/>
            <person name="Donnadieu C."/>
            <person name="Desvignes T."/>
            <person name="Floi Bucao C."/>
            <person name="Jouanno E."/>
            <person name="Wen M."/>
            <person name="Mejri S."/>
            <person name="Dirks R."/>
            <person name="Jansen H."/>
            <person name="Henkel C."/>
            <person name="Chen W.J."/>
            <person name="Zahm M."/>
            <person name="Cabau C."/>
            <person name="Klopp C."/>
            <person name="Thompson A.W."/>
            <person name="Robinson-Rechavi M."/>
            <person name="Braasch I."/>
            <person name="Lecointre G."/>
            <person name="Bobe J."/>
            <person name="Postlethwait J.H."/>
            <person name="Berthelot C."/>
            <person name="Roest Crollius H."/>
            <person name="Guiguen Y."/>
        </authorList>
    </citation>
    <scope>NUCLEOTIDE SEQUENCE</scope>
    <source>
        <strain evidence="1">NC1722</strain>
    </source>
</reference>
<name>A0AAD7T763_9TELE</name>
<accession>A0AAD7T763</accession>
<evidence type="ECO:0000313" key="2">
    <source>
        <dbReference type="Proteomes" id="UP001221898"/>
    </source>
</evidence>
<proteinExistence type="predicted"/>
<dbReference type="EMBL" id="JAINUG010000009">
    <property type="protein sequence ID" value="KAJ8415562.1"/>
    <property type="molecule type" value="Genomic_DNA"/>
</dbReference>
<dbReference type="AlphaFoldDB" id="A0AAD7T763"/>
<protein>
    <submittedName>
        <fullName evidence="1">Uncharacterized protein</fullName>
    </submittedName>
</protein>